<protein>
    <recommendedName>
        <fullName evidence="1">DUF7689 domain-containing protein</fullName>
    </recommendedName>
</protein>
<dbReference type="InterPro" id="IPR056106">
    <property type="entry name" value="DUF7689"/>
</dbReference>
<name>A0A378R352_9GAMM</name>
<gene>
    <name evidence="2" type="ORF">NCTC12877_02700</name>
</gene>
<dbReference type="EMBL" id="UGQB01000004">
    <property type="protein sequence ID" value="STZ09675.1"/>
    <property type="molecule type" value="Genomic_DNA"/>
</dbReference>
<evidence type="ECO:0000313" key="3">
    <source>
        <dbReference type="Proteomes" id="UP000254065"/>
    </source>
</evidence>
<dbReference type="Proteomes" id="UP000254065">
    <property type="component" value="Unassembled WGS sequence"/>
</dbReference>
<feature type="domain" description="DUF7689" evidence="1">
    <location>
        <begin position="73"/>
        <end position="184"/>
    </location>
</feature>
<sequence length="334" mass="37560">MKRRNFLTLVGVASASAWGAGFGGFRFSLSPIPGDPYPKCNQIPSYDKPLDKGARIVYKSFFPNLNVDTARETSFSTQCYNCISWTLGITDDWVWPLGQVGGDTSVADFDAFYQKHGITRATDATADIALWGQTTPSGHVSATHGSIVSHAPLWESKLGLYIRMRHGKDDLVGEQYGKIIAYYKKDATATQKLLATRQKLLSSRQPLSLNEYQKINQAVKKLPLRMQQTFDHLYTRWQQKWFDGAYAIDSNPYTRRRIGEYQMLIDLGAEMGEAILPLVVSRMVSPENIFGIVLYDELQKNPRLKAGYGDDFNVIEGEVSRALLSAKKYITTFL</sequence>
<reference evidence="2 3" key="1">
    <citation type="submission" date="2018-06" db="EMBL/GenBank/DDBJ databases">
        <authorList>
            <consortium name="Pathogen Informatics"/>
            <person name="Doyle S."/>
        </authorList>
    </citation>
    <scope>NUCLEOTIDE SEQUENCE [LARGE SCALE GENOMIC DNA]</scope>
    <source>
        <strain evidence="2 3">NCTC12877</strain>
    </source>
</reference>
<dbReference type="RefSeq" id="WP_051225849.1">
    <property type="nucleotide sequence ID" value="NZ_UGQB01000004.1"/>
</dbReference>
<keyword evidence="3" id="KW-1185">Reference proteome</keyword>
<evidence type="ECO:0000313" key="2">
    <source>
        <dbReference type="EMBL" id="STZ09675.1"/>
    </source>
</evidence>
<dbReference type="AlphaFoldDB" id="A0A378R352"/>
<dbReference type="OrthoDB" id="5683213at2"/>
<organism evidence="2 3">
    <name type="scientific">Moraxella caprae</name>
    <dbReference type="NCBI Taxonomy" id="90240"/>
    <lineage>
        <taxon>Bacteria</taxon>
        <taxon>Pseudomonadati</taxon>
        <taxon>Pseudomonadota</taxon>
        <taxon>Gammaproteobacteria</taxon>
        <taxon>Moraxellales</taxon>
        <taxon>Moraxellaceae</taxon>
        <taxon>Moraxella</taxon>
    </lineage>
</organism>
<evidence type="ECO:0000259" key="1">
    <source>
        <dbReference type="Pfam" id="PF24738"/>
    </source>
</evidence>
<accession>A0A378R352</accession>
<dbReference type="Pfam" id="PF24738">
    <property type="entry name" value="DUF7689"/>
    <property type="match status" value="1"/>
</dbReference>
<proteinExistence type="predicted"/>